<dbReference type="Proteomes" id="UP001196413">
    <property type="component" value="Unassembled WGS sequence"/>
</dbReference>
<evidence type="ECO:0000313" key="1">
    <source>
        <dbReference type="EMBL" id="KAJ1347413.1"/>
    </source>
</evidence>
<dbReference type="AlphaFoldDB" id="A0AAD5QD12"/>
<dbReference type="EMBL" id="JAHQIW010000310">
    <property type="protein sequence ID" value="KAJ1347413.1"/>
    <property type="molecule type" value="Genomic_DNA"/>
</dbReference>
<accession>A0AAD5QD12</accession>
<protein>
    <submittedName>
        <fullName evidence="1">Uncharacterized protein</fullName>
    </submittedName>
</protein>
<name>A0AAD5QD12_PARTN</name>
<keyword evidence="2" id="KW-1185">Reference proteome</keyword>
<gene>
    <name evidence="1" type="ORF">KIN20_002465</name>
</gene>
<reference evidence="1" key="1">
    <citation type="submission" date="2021-06" db="EMBL/GenBank/DDBJ databases">
        <title>Parelaphostrongylus tenuis whole genome reference sequence.</title>
        <authorList>
            <person name="Garwood T.J."/>
            <person name="Larsen P.A."/>
            <person name="Fountain-Jones N.M."/>
            <person name="Garbe J.R."/>
            <person name="Macchietto M.G."/>
            <person name="Kania S.A."/>
            <person name="Gerhold R.W."/>
            <person name="Richards J.E."/>
            <person name="Wolf T.M."/>
        </authorList>
    </citation>
    <scope>NUCLEOTIDE SEQUENCE</scope>
    <source>
        <strain evidence="1">MNPRO001-30</strain>
        <tissue evidence="1">Meninges</tissue>
    </source>
</reference>
<comment type="caution">
    <text evidence="1">The sequence shown here is derived from an EMBL/GenBank/DDBJ whole genome shotgun (WGS) entry which is preliminary data.</text>
</comment>
<organism evidence="1 2">
    <name type="scientific">Parelaphostrongylus tenuis</name>
    <name type="common">Meningeal worm</name>
    <dbReference type="NCBI Taxonomy" id="148309"/>
    <lineage>
        <taxon>Eukaryota</taxon>
        <taxon>Metazoa</taxon>
        <taxon>Ecdysozoa</taxon>
        <taxon>Nematoda</taxon>
        <taxon>Chromadorea</taxon>
        <taxon>Rhabditida</taxon>
        <taxon>Rhabditina</taxon>
        <taxon>Rhabditomorpha</taxon>
        <taxon>Strongyloidea</taxon>
        <taxon>Metastrongylidae</taxon>
        <taxon>Parelaphostrongylus</taxon>
    </lineage>
</organism>
<evidence type="ECO:0000313" key="2">
    <source>
        <dbReference type="Proteomes" id="UP001196413"/>
    </source>
</evidence>
<sequence>MDLLENRLPLLMLRRKSLNWVTWIGVCAAPSSKSPNEVGSPRELNPISSHWEDLPSLEDTNSYDVHTSVSLKRVTTPVQPISVQQLLPPSYAGVAPSHQGSYGASGCSCAAPPALPCCAPVQPCCLPSLPCCPPPPCCPRIPVCCLPPPPCCLPQPVCCPVVATPPCFRACPTCPCRRRLHHTLRMKRSPGIMMGDGTCTKCAAGDQRKRARIKRQSNCRECSNNSIASMFTQPSSTCNACAEVIGVRDVSRASYERKETSSIKIIIELKDLVVYHVLGGKKRSPNNCRQCSNLGDVLQRFKRSFLCSPCGRKKRETKTSDKPEPTCSCAQKRSEVFSYARKKRKVDNIRDTRETCDKSCCDYSRCPRDNARKNRASANFRS</sequence>
<proteinExistence type="predicted"/>